<dbReference type="PROSITE" id="PS50960">
    <property type="entry name" value="HTH_PSQ"/>
    <property type="match status" value="2"/>
</dbReference>
<feature type="region of interest" description="Disordered" evidence="7">
    <location>
        <begin position="751"/>
        <end position="815"/>
    </location>
</feature>
<keyword evidence="2" id="KW-0805">Transcription regulation</keyword>
<gene>
    <name evidence="9" type="ORF">ODALV1_LOCUS18995</name>
</gene>
<dbReference type="InterPro" id="IPR007889">
    <property type="entry name" value="HTH_Psq"/>
</dbReference>
<evidence type="ECO:0000313" key="9">
    <source>
        <dbReference type="EMBL" id="CAL8120475.1"/>
    </source>
</evidence>
<evidence type="ECO:0000313" key="10">
    <source>
        <dbReference type="Proteomes" id="UP001642540"/>
    </source>
</evidence>
<feature type="compositionally biased region" description="Polar residues" evidence="7">
    <location>
        <begin position="611"/>
        <end position="623"/>
    </location>
</feature>
<feature type="region of interest" description="Disordered" evidence="7">
    <location>
        <begin position="528"/>
        <end position="555"/>
    </location>
</feature>
<feature type="compositionally biased region" description="Basic residues" evidence="7">
    <location>
        <begin position="752"/>
        <end position="762"/>
    </location>
</feature>
<feature type="DNA-binding region" description="H-T-H motif" evidence="6">
    <location>
        <begin position="733"/>
        <end position="753"/>
    </location>
</feature>
<proteinExistence type="predicted"/>
<feature type="region of interest" description="Disordered" evidence="7">
    <location>
        <begin position="666"/>
        <end position="713"/>
    </location>
</feature>
<sequence length="938" mass="103477">MCCSITNSSYCSSSGQAMSVASAHADNITENTRQRIRRDLNRWSRKLLVCLGLENIGKNIVGESKWEKLYDGCPTPSSSSSLMEQEPEVPKDVQGQLEKRDTRESSPTPSTGLPVETEGDEEEEQQDLRQGVDKTEEQNAHSNEGSSQSTEIQQELSTEVELDETQQEEGNEEEENNRGELSSNVAADLSDSPHSAQALETPGDKNNVGAANAGLVDNLFQILPYWYLLNRAFGLSNPDGAEDDMETQDTETLEEDRQEENDDGGSRMERRLHEKMAELNNPHLENCSSAATQRLNSILILESLRRQIQNSGQTGFGNIGQTVQQGYLSELIGRMGGEDVEGSHSWLAEHGHTREASEELFGSEAHDMEEQPLDLTRGNSRELVLDGGPSRISQNSTVSAASDKCPPPLILDEHTSKVFRSNPRSSKGYTAQELQAALHDIQSGKLGTRRAAVIYGIPRSTLRNKVYKLGKDRGRVFTANHVSPRTTINNNSLYNNKESCGSASIPLSTKLSHHQGVNPDFLVQEHGYDGPSNTTRFHNSSLQLSDEEQEEGNQGLYWNRRSIYSLCNREGDGEGQRDEGTIPPKIPSIISQSSLSQLIAKPSKRTHSHQSYHQQIATSSPSSMDIGVDESCLGGGEIEHGGVGRLLNQQFFGHRQRAEALGRVAQTRGAEHQNNSSPLLHSHQRQAGPSEDVSQSHDLAGKKSRPKRGKYRNYDREALIKAVRAVQNGEMSVHRAGSFFGVPHSTLEYKVKERHLLRRPKRKEVTSPLSHTKSSSPENSSDATSLSSSRHASAPPTSISAFSKTIGASKGGTAPTAAASNVIKRHCHQPMFPLTSDLRESLNRYLSADQETNGSHNYTSFQSQFNEIELEDGLEEEQVIRTCAVSRRSQRSESELIGLDGLIGNRLSNLFHINEILVRNKNNGAVEPRENLLDLSKK</sequence>
<protein>
    <recommendedName>
        <fullName evidence="8">HTH psq-type domain-containing protein</fullName>
    </recommendedName>
</protein>
<feature type="compositionally biased region" description="Polar residues" evidence="7">
    <location>
        <begin position="140"/>
        <end position="157"/>
    </location>
</feature>
<feature type="compositionally biased region" description="Acidic residues" evidence="7">
    <location>
        <begin position="240"/>
        <end position="263"/>
    </location>
</feature>
<dbReference type="EMBL" id="CAXLJM020000062">
    <property type="protein sequence ID" value="CAL8120475.1"/>
    <property type="molecule type" value="Genomic_DNA"/>
</dbReference>
<feature type="region of interest" description="Disordered" evidence="7">
    <location>
        <begin position="69"/>
        <end position="205"/>
    </location>
</feature>
<organism evidence="9 10">
    <name type="scientific">Orchesella dallaii</name>
    <dbReference type="NCBI Taxonomy" id="48710"/>
    <lineage>
        <taxon>Eukaryota</taxon>
        <taxon>Metazoa</taxon>
        <taxon>Ecdysozoa</taxon>
        <taxon>Arthropoda</taxon>
        <taxon>Hexapoda</taxon>
        <taxon>Collembola</taxon>
        <taxon>Entomobryomorpha</taxon>
        <taxon>Entomobryoidea</taxon>
        <taxon>Orchesellidae</taxon>
        <taxon>Orchesellinae</taxon>
        <taxon>Orchesella</taxon>
    </lineage>
</organism>
<dbReference type="Pfam" id="PF05225">
    <property type="entry name" value="HTH_psq"/>
    <property type="match status" value="2"/>
</dbReference>
<feature type="DNA-binding region" description="H-T-H motif" evidence="6">
    <location>
        <begin position="448"/>
        <end position="468"/>
    </location>
</feature>
<name>A0ABP1R5K8_9HEXA</name>
<dbReference type="Proteomes" id="UP001642540">
    <property type="component" value="Unassembled WGS sequence"/>
</dbReference>
<keyword evidence="5 6" id="KW-0539">Nucleus</keyword>
<evidence type="ECO:0000256" key="4">
    <source>
        <dbReference type="ARBA" id="ARBA00023163"/>
    </source>
</evidence>
<comment type="subcellular location">
    <subcellularLocation>
        <location evidence="1 6">Nucleus</location>
    </subcellularLocation>
</comment>
<accession>A0ABP1R5K8</accession>
<feature type="domain" description="HTH psq-type" evidence="8">
    <location>
        <begin position="424"/>
        <end position="472"/>
    </location>
</feature>
<feature type="compositionally biased region" description="Basic and acidic residues" evidence="7">
    <location>
        <begin position="126"/>
        <end position="139"/>
    </location>
</feature>
<dbReference type="PANTHER" id="PTHR21545">
    <property type="entry name" value="TRANSCRIPTION FACTOR MLR1/2"/>
    <property type="match status" value="1"/>
</dbReference>
<feature type="compositionally biased region" description="Basic residues" evidence="7">
    <location>
        <begin position="702"/>
        <end position="711"/>
    </location>
</feature>
<keyword evidence="4" id="KW-0804">Transcription</keyword>
<feature type="domain" description="HTH psq-type" evidence="8">
    <location>
        <begin position="705"/>
        <end position="757"/>
    </location>
</feature>
<reference evidence="9 10" key="1">
    <citation type="submission" date="2024-08" db="EMBL/GenBank/DDBJ databases">
        <authorList>
            <person name="Cucini C."/>
            <person name="Frati F."/>
        </authorList>
    </citation>
    <scope>NUCLEOTIDE SEQUENCE [LARGE SCALE GENOMIC DNA]</scope>
</reference>
<feature type="compositionally biased region" description="Polar residues" evidence="7">
    <location>
        <begin position="391"/>
        <end position="400"/>
    </location>
</feature>
<keyword evidence="10" id="KW-1185">Reference proteome</keyword>
<evidence type="ECO:0000259" key="8">
    <source>
        <dbReference type="PROSITE" id="PS50960"/>
    </source>
</evidence>
<dbReference type="PANTHER" id="PTHR21545:SF13">
    <property type="entry name" value="ECDYSONE-INDUCED PROTEIN 93F, ISOFORM C"/>
    <property type="match status" value="1"/>
</dbReference>
<feature type="compositionally biased region" description="Acidic residues" evidence="7">
    <location>
        <begin position="158"/>
        <end position="175"/>
    </location>
</feature>
<evidence type="ECO:0000256" key="3">
    <source>
        <dbReference type="ARBA" id="ARBA00023125"/>
    </source>
</evidence>
<dbReference type="InterPro" id="IPR009057">
    <property type="entry name" value="Homeodomain-like_sf"/>
</dbReference>
<evidence type="ECO:0000256" key="7">
    <source>
        <dbReference type="SAM" id="MobiDB-lite"/>
    </source>
</evidence>
<evidence type="ECO:0000256" key="1">
    <source>
        <dbReference type="ARBA" id="ARBA00004123"/>
    </source>
</evidence>
<evidence type="ECO:0000256" key="2">
    <source>
        <dbReference type="ARBA" id="ARBA00023015"/>
    </source>
</evidence>
<feature type="region of interest" description="Disordered" evidence="7">
    <location>
        <begin position="238"/>
        <end position="266"/>
    </location>
</feature>
<feature type="region of interest" description="Disordered" evidence="7">
    <location>
        <begin position="388"/>
        <end position="409"/>
    </location>
</feature>
<comment type="caution">
    <text evidence="9">The sequence shown here is derived from an EMBL/GenBank/DDBJ whole genome shotgun (WGS) entry which is preliminary data.</text>
</comment>
<dbReference type="Gene3D" id="1.10.10.60">
    <property type="entry name" value="Homeodomain-like"/>
    <property type="match status" value="2"/>
</dbReference>
<evidence type="ECO:0000256" key="5">
    <source>
        <dbReference type="ARBA" id="ARBA00023242"/>
    </source>
</evidence>
<feature type="compositionally biased region" description="Polar residues" evidence="7">
    <location>
        <begin position="767"/>
        <end position="803"/>
    </location>
</feature>
<evidence type="ECO:0000256" key="6">
    <source>
        <dbReference type="PROSITE-ProRule" id="PRU00320"/>
    </source>
</evidence>
<feature type="region of interest" description="Disordered" evidence="7">
    <location>
        <begin position="596"/>
        <end position="629"/>
    </location>
</feature>
<keyword evidence="3 6" id="KW-0238">DNA-binding</keyword>
<dbReference type="SUPFAM" id="SSF46689">
    <property type="entry name" value="Homeodomain-like"/>
    <property type="match status" value="2"/>
</dbReference>